<organism evidence="18 19">
    <name type="scientific">Odynerus spinipes</name>
    <dbReference type="NCBI Taxonomy" id="1348599"/>
    <lineage>
        <taxon>Eukaryota</taxon>
        <taxon>Metazoa</taxon>
        <taxon>Ecdysozoa</taxon>
        <taxon>Arthropoda</taxon>
        <taxon>Hexapoda</taxon>
        <taxon>Insecta</taxon>
        <taxon>Pterygota</taxon>
        <taxon>Neoptera</taxon>
        <taxon>Endopterygota</taxon>
        <taxon>Hymenoptera</taxon>
        <taxon>Apocrita</taxon>
        <taxon>Aculeata</taxon>
        <taxon>Vespoidea</taxon>
        <taxon>Vespidae</taxon>
        <taxon>Eumeninae</taxon>
        <taxon>Odynerus</taxon>
    </lineage>
</organism>
<feature type="compositionally biased region" description="Basic and acidic residues" evidence="15">
    <location>
        <begin position="1044"/>
        <end position="1053"/>
    </location>
</feature>
<dbReference type="SMART" id="SM00484">
    <property type="entry name" value="XPGI"/>
    <property type="match status" value="1"/>
</dbReference>
<dbReference type="SMART" id="SM00485">
    <property type="entry name" value="XPGN"/>
    <property type="match status" value="1"/>
</dbReference>
<dbReference type="PROSITE" id="PS00841">
    <property type="entry name" value="XPG_1"/>
    <property type="match status" value="1"/>
</dbReference>
<dbReference type="SMART" id="SM00279">
    <property type="entry name" value="HhH2"/>
    <property type="match status" value="1"/>
</dbReference>
<dbReference type="Pfam" id="PF00867">
    <property type="entry name" value="XPG_I"/>
    <property type="match status" value="1"/>
</dbReference>
<dbReference type="InterPro" id="IPR019974">
    <property type="entry name" value="XPG_CS"/>
</dbReference>
<dbReference type="GO" id="GO:0017108">
    <property type="term" value="F:5'-flap endonuclease activity"/>
    <property type="evidence" value="ECO:0007669"/>
    <property type="project" value="UniProtKB-ARBA"/>
</dbReference>
<dbReference type="SUPFAM" id="SSF88723">
    <property type="entry name" value="PIN domain-like"/>
    <property type="match status" value="1"/>
</dbReference>
<dbReference type="InterPro" id="IPR006084">
    <property type="entry name" value="XPG/Rad2"/>
</dbReference>
<evidence type="ECO:0000256" key="9">
    <source>
        <dbReference type="ARBA" id="ARBA00022801"/>
    </source>
</evidence>
<name>A0AAD9VVM7_9HYME</name>
<feature type="region of interest" description="Disordered" evidence="15">
    <location>
        <begin position="161"/>
        <end position="180"/>
    </location>
</feature>
<keyword evidence="19" id="KW-1185">Reference proteome</keyword>
<sequence length="1137" mass="128883">MGVLGLWRLIDATGKPVPVETLEGKVLAIDISIWIHQVLQGYQDRHGNPKPNAHLIGLFNRICKLLYYKIKPVFVFDGGVPMLKKSTIAARRKLKSIATSKAQKMKADLINNLIKHAVVKSALNKGNTDGKIEPSLMSTNVSNKPSVNDVFKLPELTNIDEKDYSSSDDSESSMQLSPRKQTKWMGNIHNVDLTTTEFKSLPADVRYDILTDLKETRKQNSWGRLHEMPEESHEFSSFQMKRLLKRRFVQESLESAEKEMGGKTLTLEELDKLLTEQGVETNRDTAYRIASDSTSRVIYISDKDALIQNSAQGKINKENILDTIDEELEPVAGPSGTATTNQSPNVFILSDGESDSNLTGYSSSVPIMDNINEYEFDSDWELETDKNESLPLPKKYLGKSTINPALTYMLEHSGLSQEQIMQLIEQSKKENNKKNSDSHSNTSAKLLSVLESSTNNTEDQKKQQKMNSSEETEKNVLTSQIEDSNSNVDVSTEKIEDHCSNSQFVKDPDKDILDKETIDMSDSDSDDFIEIPDVPILNSNFSKETAKEDHIEIVFKSDDKIDDDIFADVFKESNKKPVSQSTESVTSSSTQPSISTSISQYLNEHNHRQEGEILETSSTSGSSHEVPLDKKTELHEEEKVHVTESNNMDKEQVKKSCSSYEISLDKKTELRAEEKVHVTESSIMDEEQIKRSQEDKISRDIETVVVDDVHKIPEDFSKEKHEVLPTNETELLELQANLEDEQKQLTESIGKLERQATDISDQIRIEAQELLRLFGFPYIVAPMEAEAQCAYLEQIKLTEGTITDDSDIWLFGGQCVYKNFFNNNKTVLQFQFGDIQHHFKLTREQMIQLALLVGSDYTTGIPGIGPVTALEILAAFPAQGDNLLQGLITFSSWIQKDRAIDSSKKALRNKLRNIQIEKGFPSQAVVQAYMFPSIDESKEKFTWGQPNIILLTDYAIKKFGWSKDKFEKIMKPVLKRMEESKQQKLIDSYFKLTTKPIKMNLSKRIQKAVESLNNEDAELNENETNTDNNTEKAVKKRRPRKSQNKKENGHDDINLIESSNIAKEVTLSSVPTKEKKQNTEEYIPQREKDKANALKKKMHAIEVFRKSKSGLSKTKKVKRNVRKIIKEAKLSESSDSN</sequence>
<comment type="similarity">
    <text evidence="3">Belongs to the XPG/RAD2 endonuclease family. XPG subfamily.</text>
</comment>
<evidence type="ECO:0000259" key="17">
    <source>
        <dbReference type="SMART" id="SM00485"/>
    </source>
</evidence>
<keyword evidence="5" id="KW-0540">Nuclease</keyword>
<evidence type="ECO:0000259" key="16">
    <source>
        <dbReference type="SMART" id="SM00484"/>
    </source>
</evidence>
<dbReference type="PANTHER" id="PTHR16171">
    <property type="entry name" value="DNA REPAIR PROTEIN COMPLEMENTING XP-G CELLS-RELATED"/>
    <property type="match status" value="1"/>
</dbReference>
<keyword evidence="4" id="KW-0597">Phosphoprotein</keyword>
<keyword evidence="8" id="KW-0227">DNA damage</keyword>
<dbReference type="InterPro" id="IPR008918">
    <property type="entry name" value="HhH2"/>
</dbReference>
<evidence type="ECO:0000256" key="10">
    <source>
        <dbReference type="ARBA" id="ARBA00022842"/>
    </source>
</evidence>
<feature type="region of interest" description="Disordered" evidence="15">
    <location>
        <begin position="613"/>
        <end position="654"/>
    </location>
</feature>
<feature type="coiled-coil region" evidence="14">
    <location>
        <begin position="724"/>
        <end position="755"/>
    </location>
</feature>
<dbReference type="GO" id="GO:0008821">
    <property type="term" value="F:crossover junction DNA endonuclease activity"/>
    <property type="evidence" value="ECO:0007669"/>
    <property type="project" value="UniProtKB-ARBA"/>
</dbReference>
<feature type="compositionally biased region" description="Polar residues" evidence="15">
    <location>
        <begin position="1056"/>
        <end position="1071"/>
    </location>
</feature>
<feature type="domain" description="XPG-I" evidence="16">
    <location>
        <begin position="772"/>
        <end position="841"/>
    </location>
</feature>
<feature type="compositionally biased region" description="Basic residues" evidence="15">
    <location>
        <begin position="1034"/>
        <end position="1043"/>
    </location>
</feature>
<dbReference type="Pfam" id="PF00752">
    <property type="entry name" value="XPG_N"/>
    <property type="match status" value="1"/>
</dbReference>
<feature type="compositionally biased region" description="Basic and acidic residues" evidence="15">
    <location>
        <begin position="1072"/>
        <end position="1092"/>
    </location>
</feature>
<dbReference type="EMBL" id="JAIFRP010000003">
    <property type="protein sequence ID" value="KAK2588529.1"/>
    <property type="molecule type" value="Genomic_DNA"/>
</dbReference>
<feature type="region of interest" description="Disordered" evidence="15">
    <location>
        <begin position="451"/>
        <end position="488"/>
    </location>
</feature>
<dbReference type="CDD" id="cd09868">
    <property type="entry name" value="PIN_XPG_RAD2"/>
    <property type="match status" value="2"/>
</dbReference>
<keyword evidence="7" id="KW-0255">Endonuclease</keyword>
<comment type="caution">
    <text evidence="18">The sequence shown here is derived from an EMBL/GenBank/DDBJ whole genome shotgun (WGS) entry which is preliminary data.</text>
</comment>
<evidence type="ECO:0000256" key="3">
    <source>
        <dbReference type="ARBA" id="ARBA00005283"/>
    </source>
</evidence>
<feature type="compositionally biased region" description="Basic and acidic residues" evidence="15">
    <location>
        <begin position="626"/>
        <end position="654"/>
    </location>
</feature>
<keyword evidence="12" id="KW-0539">Nucleus</keyword>
<proteinExistence type="inferred from homology"/>
<dbReference type="FunFam" id="1.10.150.20:FF:000030">
    <property type="entry name" value="Flap endonuclease GEN-like 1"/>
    <property type="match status" value="1"/>
</dbReference>
<evidence type="ECO:0000256" key="2">
    <source>
        <dbReference type="ARBA" id="ARBA00004123"/>
    </source>
</evidence>
<evidence type="ECO:0008006" key="20">
    <source>
        <dbReference type="Google" id="ProtNLM"/>
    </source>
</evidence>
<evidence type="ECO:0000256" key="7">
    <source>
        <dbReference type="ARBA" id="ARBA00022759"/>
    </source>
</evidence>
<evidence type="ECO:0000256" key="15">
    <source>
        <dbReference type="SAM" id="MobiDB-lite"/>
    </source>
</evidence>
<dbReference type="InterPro" id="IPR029060">
    <property type="entry name" value="PIN-like_dom_sf"/>
</dbReference>
<dbReference type="CDD" id="cd09904">
    <property type="entry name" value="H3TH_XPG"/>
    <property type="match status" value="1"/>
</dbReference>
<dbReference type="GO" id="GO:0003697">
    <property type="term" value="F:single-stranded DNA binding"/>
    <property type="evidence" value="ECO:0007669"/>
    <property type="project" value="InterPro"/>
</dbReference>
<dbReference type="AlphaFoldDB" id="A0AAD9VVM7"/>
<protein>
    <recommendedName>
        <fullName evidence="20">DNA repair protein complementing XP-G cells</fullName>
    </recommendedName>
</protein>
<dbReference type="SUPFAM" id="SSF47807">
    <property type="entry name" value="5' to 3' exonuclease, C-terminal subdomain"/>
    <property type="match status" value="1"/>
</dbReference>
<evidence type="ECO:0000256" key="1">
    <source>
        <dbReference type="ARBA" id="ARBA00001946"/>
    </source>
</evidence>
<accession>A0AAD9VVM7</accession>
<dbReference type="PANTHER" id="PTHR16171:SF7">
    <property type="entry name" value="DNA REPAIR PROTEIN RAD2"/>
    <property type="match status" value="1"/>
</dbReference>
<comment type="subcellular location">
    <subcellularLocation>
        <location evidence="2">Nucleus</location>
    </subcellularLocation>
</comment>
<feature type="domain" description="XPG N-terminal" evidence="17">
    <location>
        <begin position="1"/>
        <end position="98"/>
    </location>
</feature>
<dbReference type="PRINTS" id="PR00853">
    <property type="entry name" value="XPGRADSUPER"/>
</dbReference>
<evidence type="ECO:0000256" key="11">
    <source>
        <dbReference type="ARBA" id="ARBA00023204"/>
    </source>
</evidence>
<comment type="similarity">
    <text evidence="13">Belongs to the XPG/RAD2 endonuclease family. GEN subfamily.</text>
</comment>
<evidence type="ECO:0000256" key="8">
    <source>
        <dbReference type="ARBA" id="ARBA00022763"/>
    </source>
</evidence>
<evidence type="ECO:0000313" key="18">
    <source>
        <dbReference type="EMBL" id="KAK2588529.1"/>
    </source>
</evidence>
<keyword evidence="10" id="KW-0460">Magnesium</keyword>
<feature type="region of interest" description="Disordered" evidence="15">
    <location>
        <begin position="574"/>
        <end position="595"/>
    </location>
</feature>
<keyword evidence="14" id="KW-0175">Coiled coil</keyword>
<dbReference type="InterPro" id="IPR001044">
    <property type="entry name" value="XPG/Rad2_eukaryotes"/>
</dbReference>
<evidence type="ECO:0000256" key="13">
    <source>
        <dbReference type="ARBA" id="ARBA00038112"/>
    </source>
</evidence>
<reference evidence="18" key="1">
    <citation type="submission" date="2021-08" db="EMBL/GenBank/DDBJ databases">
        <authorList>
            <person name="Misof B."/>
            <person name="Oliver O."/>
            <person name="Podsiadlowski L."/>
            <person name="Donath A."/>
            <person name="Peters R."/>
            <person name="Mayer C."/>
            <person name="Rust J."/>
            <person name="Gunkel S."/>
            <person name="Lesny P."/>
            <person name="Martin S."/>
            <person name="Oeyen J.P."/>
            <person name="Petersen M."/>
            <person name="Panagiotis P."/>
            <person name="Wilbrandt J."/>
            <person name="Tanja T."/>
        </authorList>
    </citation>
    <scope>NUCLEOTIDE SEQUENCE</scope>
    <source>
        <strain evidence="18">GBR_01_08_01A</strain>
        <tissue evidence="18">Thorax + abdomen</tissue>
    </source>
</reference>
<feature type="compositionally biased region" description="Polar residues" evidence="15">
    <location>
        <begin position="465"/>
        <end position="488"/>
    </location>
</feature>
<evidence type="ECO:0000256" key="6">
    <source>
        <dbReference type="ARBA" id="ARBA00022723"/>
    </source>
</evidence>
<evidence type="ECO:0000313" key="19">
    <source>
        <dbReference type="Proteomes" id="UP001258017"/>
    </source>
</evidence>
<dbReference type="GO" id="GO:0005634">
    <property type="term" value="C:nucleus"/>
    <property type="evidence" value="ECO:0007669"/>
    <property type="project" value="UniProtKB-SubCell"/>
</dbReference>
<dbReference type="InterPro" id="IPR036279">
    <property type="entry name" value="5-3_exonuclease_C_sf"/>
</dbReference>
<dbReference type="Proteomes" id="UP001258017">
    <property type="component" value="Unassembled WGS sequence"/>
</dbReference>
<keyword evidence="11" id="KW-0234">DNA repair</keyword>
<comment type="cofactor">
    <cofactor evidence="1">
        <name>Mg(2+)</name>
        <dbReference type="ChEBI" id="CHEBI:18420"/>
    </cofactor>
</comment>
<dbReference type="GO" id="GO:0046872">
    <property type="term" value="F:metal ion binding"/>
    <property type="evidence" value="ECO:0007669"/>
    <property type="project" value="UniProtKB-KW"/>
</dbReference>
<evidence type="ECO:0000256" key="4">
    <source>
        <dbReference type="ARBA" id="ARBA00022553"/>
    </source>
</evidence>
<feature type="compositionally biased region" description="Low complexity" evidence="15">
    <location>
        <begin position="577"/>
        <end position="595"/>
    </location>
</feature>
<feature type="region of interest" description="Disordered" evidence="15">
    <location>
        <begin position="1016"/>
        <end position="1094"/>
    </location>
</feature>
<evidence type="ECO:0000256" key="5">
    <source>
        <dbReference type="ARBA" id="ARBA00022722"/>
    </source>
</evidence>
<dbReference type="GO" id="GO:0000400">
    <property type="term" value="F:four-way junction DNA binding"/>
    <property type="evidence" value="ECO:0007669"/>
    <property type="project" value="UniProtKB-ARBA"/>
</dbReference>
<keyword evidence="6" id="KW-0479">Metal-binding</keyword>
<evidence type="ECO:0000256" key="14">
    <source>
        <dbReference type="SAM" id="Coils"/>
    </source>
</evidence>
<dbReference type="GO" id="GO:0006289">
    <property type="term" value="P:nucleotide-excision repair"/>
    <property type="evidence" value="ECO:0007669"/>
    <property type="project" value="InterPro"/>
</dbReference>
<dbReference type="InterPro" id="IPR006085">
    <property type="entry name" value="XPG_DNA_repair_N"/>
</dbReference>
<reference evidence="18" key="2">
    <citation type="journal article" date="2023" name="Commun. Biol.">
        <title>Intrasexual cuticular hydrocarbon dimorphism in a wasp sheds light on hydrocarbon biosynthesis genes in Hymenoptera.</title>
        <authorList>
            <person name="Moris V.C."/>
            <person name="Podsiadlowski L."/>
            <person name="Martin S."/>
            <person name="Oeyen J.P."/>
            <person name="Donath A."/>
            <person name="Petersen M."/>
            <person name="Wilbrandt J."/>
            <person name="Misof B."/>
            <person name="Liedtke D."/>
            <person name="Thamm M."/>
            <person name="Scheiner R."/>
            <person name="Schmitt T."/>
            <person name="Niehuis O."/>
        </authorList>
    </citation>
    <scope>NUCLEOTIDE SEQUENCE</scope>
    <source>
        <strain evidence="18">GBR_01_08_01A</strain>
    </source>
</reference>
<dbReference type="PRINTS" id="PR00066">
    <property type="entry name" value="XRODRMPGMNTG"/>
</dbReference>
<gene>
    <name evidence="18" type="ORF">KPH14_006308</name>
</gene>
<evidence type="ECO:0000256" key="12">
    <source>
        <dbReference type="ARBA" id="ARBA00023242"/>
    </source>
</evidence>
<keyword evidence="9" id="KW-0378">Hydrolase</keyword>
<dbReference type="Gene3D" id="1.10.150.20">
    <property type="entry name" value="5' to 3' exonuclease, C-terminal subdomain"/>
    <property type="match status" value="1"/>
</dbReference>
<dbReference type="InterPro" id="IPR006086">
    <property type="entry name" value="XPG-I_dom"/>
</dbReference>
<dbReference type="Gene3D" id="3.40.50.1010">
    <property type="entry name" value="5'-nuclease"/>
    <property type="match status" value="2"/>
</dbReference>